<proteinExistence type="inferred from homology"/>
<accession>A0A3M7M2M2</accession>
<keyword evidence="4" id="KW-0576">Peroxisome</keyword>
<keyword evidence="3" id="KW-0843">Virulence</keyword>
<name>A0A3M7M2M2_9PLEO</name>
<dbReference type="Gene3D" id="3.40.50.1820">
    <property type="entry name" value="alpha/beta hydrolase"/>
    <property type="match status" value="1"/>
</dbReference>
<comment type="similarity">
    <text evidence="2">Belongs to the AB hydrolase superfamily. AKT2 hydrolase family.</text>
</comment>
<keyword evidence="6" id="KW-0378">Hydrolase</keyword>
<evidence type="ECO:0000256" key="4">
    <source>
        <dbReference type="ARBA" id="ARBA00023140"/>
    </source>
</evidence>
<sequence length="356" mass="40650">MQISGKAVNSLRRTQSYSLWPKPSILCRDYNKFRYVSTASISRSPSVIHRHTQSNFALPKCNQDKHMTLSAIQYPNDSCIFPLPNGNILSYARVGLTKEVGQVWVFFHGTPGCRVLPSRIVNYAENHRFRIIAIDRPGYGYSTVHDRGMLGFMQDVECLLNYLGIQEFKVYGVSGGGPYALAAAYYFAKSRLLKTLVVCGVPHPDFGHTSKILLWNISLWFRTWASFLVPGVNFNGLLWKDIVSLKDDPKKVQIAAMRSREMRRQGSKGYNNDWRVSRRPWGFDLQNMDANPIMWYHGSLDLNTAADAARATANMANRHRRIVQFQEIPGLDHYTLQGKMWAESVAWLKKPLSIRK</sequence>
<reference evidence="6 7" key="1">
    <citation type="journal article" date="2014" name="PLoS ONE">
        <title>De novo Genome Assembly of the Fungal Plant Pathogen Pyrenophora semeniperda.</title>
        <authorList>
            <person name="Soliai M.M."/>
            <person name="Meyer S.E."/>
            <person name="Udall J.A."/>
            <person name="Elzinga D.E."/>
            <person name="Hermansen R.A."/>
            <person name="Bodily P.M."/>
            <person name="Hart A.A."/>
            <person name="Coleman C.E."/>
        </authorList>
    </citation>
    <scope>NUCLEOTIDE SEQUENCE [LARGE SCALE GENOMIC DNA]</scope>
    <source>
        <strain evidence="6 7">CCB06</strain>
        <tissue evidence="6">Mycelium</tissue>
    </source>
</reference>
<dbReference type="InterPro" id="IPR050471">
    <property type="entry name" value="AB_hydrolase"/>
</dbReference>
<evidence type="ECO:0000313" key="6">
    <source>
        <dbReference type="EMBL" id="RMZ68634.1"/>
    </source>
</evidence>
<evidence type="ECO:0000259" key="5">
    <source>
        <dbReference type="Pfam" id="PF00561"/>
    </source>
</evidence>
<organism evidence="6 7">
    <name type="scientific">Pyrenophora seminiperda CCB06</name>
    <dbReference type="NCBI Taxonomy" id="1302712"/>
    <lineage>
        <taxon>Eukaryota</taxon>
        <taxon>Fungi</taxon>
        <taxon>Dikarya</taxon>
        <taxon>Ascomycota</taxon>
        <taxon>Pezizomycotina</taxon>
        <taxon>Dothideomycetes</taxon>
        <taxon>Pleosporomycetidae</taxon>
        <taxon>Pleosporales</taxon>
        <taxon>Pleosporineae</taxon>
        <taxon>Pleosporaceae</taxon>
        <taxon>Pyrenophora</taxon>
    </lineage>
</organism>
<dbReference type="AlphaFoldDB" id="A0A3M7M2M2"/>
<dbReference type="SUPFAM" id="SSF53474">
    <property type="entry name" value="alpha/beta-Hydrolases"/>
    <property type="match status" value="1"/>
</dbReference>
<dbReference type="InterPro" id="IPR000073">
    <property type="entry name" value="AB_hydrolase_1"/>
</dbReference>
<protein>
    <submittedName>
        <fullName evidence="6">Alpha Beta hydrolase</fullName>
    </submittedName>
</protein>
<feature type="domain" description="AB hydrolase-1" evidence="5">
    <location>
        <begin position="105"/>
        <end position="252"/>
    </location>
</feature>
<dbReference type="GO" id="GO:0005777">
    <property type="term" value="C:peroxisome"/>
    <property type="evidence" value="ECO:0007669"/>
    <property type="project" value="UniProtKB-SubCell"/>
</dbReference>
<dbReference type="InterPro" id="IPR029058">
    <property type="entry name" value="AB_hydrolase_fold"/>
</dbReference>
<evidence type="ECO:0000256" key="3">
    <source>
        <dbReference type="ARBA" id="ARBA00023026"/>
    </source>
</evidence>
<dbReference type="Pfam" id="PF00561">
    <property type="entry name" value="Abhydrolase_1"/>
    <property type="match status" value="1"/>
</dbReference>
<dbReference type="GO" id="GO:0016787">
    <property type="term" value="F:hydrolase activity"/>
    <property type="evidence" value="ECO:0007669"/>
    <property type="project" value="UniProtKB-KW"/>
</dbReference>
<evidence type="ECO:0000256" key="1">
    <source>
        <dbReference type="ARBA" id="ARBA00004275"/>
    </source>
</evidence>
<comment type="subcellular location">
    <subcellularLocation>
        <location evidence="1">Peroxisome</location>
    </subcellularLocation>
</comment>
<evidence type="ECO:0000256" key="2">
    <source>
        <dbReference type="ARBA" id="ARBA00005668"/>
    </source>
</evidence>
<gene>
    <name evidence="6" type="ORF">GMOD_00008360</name>
</gene>
<evidence type="ECO:0000313" key="7">
    <source>
        <dbReference type="Proteomes" id="UP000265663"/>
    </source>
</evidence>
<dbReference type="PANTHER" id="PTHR43433:SF10">
    <property type="entry name" value="AB HYDROLASE-1 DOMAIN-CONTAINING PROTEIN"/>
    <property type="match status" value="1"/>
</dbReference>
<dbReference type="Proteomes" id="UP000265663">
    <property type="component" value="Unassembled WGS sequence"/>
</dbReference>
<dbReference type="PANTHER" id="PTHR43433">
    <property type="entry name" value="HYDROLASE, ALPHA/BETA FOLD FAMILY PROTEIN"/>
    <property type="match status" value="1"/>
</dbReference>
<dbReference type="OrthoDB" id="294702at2759"/>
<keyword evidence="7" id="KW-1185">Reference proteome</keyword>
<dbReference type="EMBL" id="KE747816">
    <property type="protein sequence ID" value="RMZ68634.1"/>
    <property type="molecule type" value="Genomic_DNA"/>
</dbReference>